<proteinExistence type="inferred from homology"/>
<dbReference type="InterPro" id="IPR021115">
    <property type="entry name" value="Pyridoxal-P_BS"/>
</dbReference>
<dbReference type="GO" id="GO:0030170">
    <property type="term" value="F:pyridoxal phosphate binding"/>
    <property type="evidence" value="ECO:0007669"/>
    <property type="project" value="InterPro"/>
</dbReference>
<dbReference type="PRINTS" id="PR00800">
    <property type="entry name" value="YHDCRBOXLASE"/>
</dbReference>
<keyword evidence="4 6" id="KW-0663">Pyridoxal phosphate</keyword>
<keyword evidence="5 7" id="KW-0456">Lyase</keyword>
<evidence type="ECO:0000313" key="8">
    <source>
        <dbReference type="EMBL" id="ORX34523.1"/>
    </source>
</evidence>
<dbReference type="Gene3D" id="3.90.1150.10">
    <property type="entry name" value="Aspartate Aminotransferase, domain 1"/>
    <property type="match status" value="1"/>
</dbReference>
<dbReference type="GO" id="GO:0016831">
    <property type="term" value="F:carboxy-lyase activity"/>
    <property type="evidence" value="ECO:0007669"/>
    <property type="project" value="UniProtKB-KW"/>
</dbReference>
<dbReference type="Gene3D" id="1.20.1340.10">
    <property type="entry name" value="dopa decarboxylase, N-terminal domain"/>
    <property type="match status" value="1"/>
</dbReference>
<dbReference type="PANTHER" id="PTHR11999:SF70">
    <property type="entry name" value="MIP05841P"/>
    <property type="match status" value="1"/>
</dbReference>
<dbReference type="Pfam" id="PF00282">
    <property type="entry name" value="Pyridoxal_deC"/>
    <property type="match status" value="1"/>
</dbReference>
<comment type="caution">
    <text evidence="8">The sequence shown here is derived from an EMBL/GenBank/DDBJ whole genome shotgun (WGS) entry which is preliminary data.</text>
</comment>
<dbReference type="GO" id="GO:0005737">
    <property type="term" value="C:cytoplasm"/>
    <property type="evidence" value="ECO:0007669"/>
    <property type="project" value="TreeGrafter"/>
</dbReference>
<name>A0A1Y1U904_9TREE</name>
<dbReference type="EMBL" id="NBSH01000014">
    <property type="protein sequence ID" value="ORX34523.1"/>
    <property type="molecule type" value="Genomic_DNA"/>
</dbReference>
<accession>A0A1Y1U904</accession>
<reference evidence="8 9" key="1">
    <citation type="submission" date="2017-03" db="EMBL/GenBank/DDBJ databases">
        <title>Widespread Adenine N6-methylation of Active Genes in Fungi.</title>
        <authorList>
            <consortium name="DOE Joint Genome Institute"/>
            <person name="Mondo S.J."/>
            <person name="Dannebaum R.O."/>
            <person name="Kuo R.C."/>
            <person name="Louie K.B."/>
            <person name="Bewick A.J."/>
            <person name="Labutti K."/>
            <person name="Haridas S."/>
            <person name="Kuo A."/>
            <person name="Salamov A."/>
            <person name="Ahrendt S.R."/>
            <person name="Lau R."/>
            <person name="Bowen B.P."/>
            <person name="Lipzen A."/>
            <person name="Sullivan W."/>
            <person name="Andreopoulos W.B."/>
            <person name="Clum A."/>
            <person name="Lindquist E."/>
            <person name="Daum C."/>
            <person name="Northen T.R."/>
            <person name="Ramamoorthy G."/>
            <person name="Schmitz R.J."/>
            <person name="Gryganskyi A."/>
            <person name="Culley D."/>
            <person name="Magnuson J."/>
            <person name="James T.Y."/>
            <person name="O'Malley M.A."/>
            <person name="Stajich J.E."/>
            <person name="Spatafora J.W."/>
            <person name="Visel A."/>
            <person name="Grigoriev I.V."/>
        </authorList>
    </citation>
    <scope>NUCLEOTIDE SEQUENCE [LARGE SCALE GENOMIC DNA]</scope>
    <source>
        <strain evidence="8 9">NRRL Y-17943</strain>
    </source>
</reference>
<dbReference type="InParanoid" id="A0A1Y1U904"/>
<comment type="cofactor">
    <cofactor evidence="1 6 7">
        <name>pyridoxal 5'-phosphate</name>
        <dbReference type="ChEBI" id="CHEBI:597326"/>
    </cofactor>
</comment>
<dbReference type="AlphaFoldDB" id="A0A1Y1U904"/>
<evidence type="ECO:0000313" key="9">
    <source>
        <dbReference type="Proteomes" id="UP000193218"/>
    </source>
</evidence>
<comment type="similarity">
    <text evidence="2 7">Belongs to the group II decarboxylase family.</text>
</comment>
<dbReference type="Proteomes" id="UP000193218">
    <property type="component" value="Unassembled WGS sequence"/>
</dbReference>
<dbReference type="Gene3D" id="3.40.640.10">
    <property type="entry name" value="Type I PLP-dependent aspartate aminotransferase-like (Major domain)"/>
    <property type="match status" value="1"/>
</dbReference>
<organism evidence="8 9">
    <name type="scientific">Kockovaella imperatae</name>
    <dbReference type="NCBI Taxonomy" id="4999"/>
    <lineage>
        <taxon>Eukaryota</taxon>
        <taxon>Fungi</taxon>
        <taxon>Dikarya</taxon>
        <taxon>Basidiomycota</taxon>
        <taxon>Agaricomycotina</taxon>
        <taxon>Tremellomycetes</taxon>
        <taxon>Tremellales</taxon>
        <taxon>Cuniculitremaceae</taxon>
        <taxon>Kockovaella</taxon>
    </lineage>
</organism>
<sequence>MDIEAFRKAGYAAIDRICDYYATLAERPVKAEVKPGYLINALPDHPPEQGEDFEVISSEFEKHVLPGITHWQHGKFTAYFPSISTFESMIGELYTASVSNPGFNWICSPACTELEQVVLDWCANLFDLHPDFYIKSKRGGGVIITTASEVVLTVAIAARERALRILSEKEPDVEEGVKTGRVPDSDTPMKIREKYGQRLVIYGSTHTHSLGAKAALLLGLQWKAVPVSAADNYSLRGDALRRVIEEDIANGLVPFFVIGTVGTTNTGAVDRIAEIGQVCRDYPTLFFHVDAAWAGVAYSVPSLRESLRHAEVNEYADSFCTNMHKWGLVGFDCSLLYVRNRQTLTSAMSMTPFYLRSKESEAGEVIDYRNWQLALGRRFRSPKLWFVLRSFGVSGFQKHIQRGVELSSRLGDMIRSSARFELVTPQSLSMVVFRLNPGQSPNALASDDLNKLNSKLSSRLDHRSDVFITPAMLGSEEGNMEVLRIQTGGYRTTMEDVLAVWKVVEEEGEALLRERE</sequence>
<evidence type="ECO:0000256" key="5">
    <source>
        <dbReference type="ARBA" id="ARBA00023239"/>
    </source>
</evidence>
<keyword evidence="3" id="KW-0210">Decarboxylase</keyword>
<evidence type="ECO:0000256" key="1">
    <source>
        <dbReference type="ARBA" id="ARBA00001933"/>
    </source>
</evidence>
<evidence type="ECO:0000256" key="3">
    <source>
        <dbReference type="ARBA" id="ARBA00022793"/>
    </source>
</evidence>
<evidence type="ECO:0000256" key="6">
    <source>
        <dbReference type="PIRSR" id="PIRSR602129-50"/>
    </source>
</evidence>
<dbReference type="STRING" id="4999.A0A1Y1U904"/>
<dbReference type="OrthoDB" id="639767at2759"/>
<dbReference type="GO" id="GO:0019752">
    <property type="term" value="P:carboxylic acid metabolic process"/>
    <property type="evidence" value="ECO:0007669"/>
    <property type="project" value="InterPro"/>
</dbReference>
<dbReference type="InterPro" id="IPR015422">
    <property type="entry name" value="PyrdxlP-dep_Trfase_small"/>
</dbReference>
<evidence type="ECO:0000256" key="4">
    <source>
        <dbReference type="ARBA" id="ARBA00022898"/>
    </source>
</evidence>
<dbReference type="GeneID" id="33558690"/>
<dbReference type="SUPFAM" id="SSF53383">
    <property type="entry name" value="PLP-dependent transferases"/>
    <property type="match status" value="1"/>
</dbReference>
<dbReference type="GO" id="GO:0006520">
    <property type="term" value="P:amino acid metabolic process"/>
    <property type="evidence" value="ECO:0007669"/>
    <property type="project" value="InterPro"/>
</dbReference>
<gene>
    <name evidence="8" type="ORF">BD324DRAFT_636236</name>
</gene>
<evidence type="ECO:0000256" key="2">
    <source>
        <dbReference type="ARBA" id="ARBA00009533"/>
    </source>
</evidence>
<feature type="modified residue" description="N6-(pyridoxal phosphate)lysine" evidence="6">
    <location>
        <position position="325"/>
    </location>
</feature>
<dbReference type="InterPro" id="IPR015424">
    <property type="entry name" value="PyrdxlP-dep_Trfase"/>
</dbReference>
<evidence type="ECO:0000256" key="7">
    <source>
        <dbReference type="RuleBase" id="RU000382"/>
    </source>
</evidence>
<dbReference type="InterPro" id="IPR010977">
    <property type="entry name" value="Aromatic_deC"/>
</dbReference>
<protein>
    <submittedName>
        <fullName evidence="8">Putative aromatic-L-amino-acid decarboxylase</fullName>
    </submittedName>
</protein>
<dbReference type="RefSeq" id="XP_021868786.1">
    <property type="nucleotide sequence ID" value="XM_022016881.1"/>
</dbReference>
<dbReference type="InterPro" id="IPR015421">
    <property type="entry name" value="PyrdxlP-dep_Trfase_major"/>
</dbReference>
<dbReference type="PANTHER" id="PTHR11999">
    <property type="entry name" value="GROUP II PYRIDOXAL-5-PHOSPHATE DECARBOXYLASE"/>
    <property type="match status" value="1"/>
</dbReference>
<dbReference type="InterPro" id="IPR002129">
    <property type="entry name" value="PyrdxlP-dep_de-COase"/>
</dbReference>
<dbReference type="PROSITE" id="PS00392">
    <property type="entry name" value="DDC_GAD_HDC_YDC"/>
    <property type="match status" value="1"/>
</dbReference>
<keyword evidence="9" id="KW-1185">Reference proteome</keyword>